<dbReference type="AlphaFoldDB" id="A0A1H0PK52"/>
<dbReference type="PANTHER" id="PTHR11022">
    <property type="entry name" value="PEPTIDOGLYCAN RECOGNITION PROTEIN"/>
    <property type="match status" value="1"/>
</dbReference>
<reference evidence="5" key="1">
    <citation type="submission" date="2016-10" db="EMBL/GenBank/DDBJ databases">
        <authorList>
            <person name="Varghese N."/>
            <person name="Submissions S."/>
        </authorList>
    </citation>
    <scope>NUCLEOTIDE SEQUENCE [LARGE SCALE GENOMIC DNA]</scope>
    <source>
        <strain evidence="5">IBRC-M 10655</strain>
    </source>
</reference>
<dbReference type="SMART" id="SM00701">
    <property type="entry name" value="PGRP"/>
    <property type="match status" value="1"/>
</dbReference>
<dbReference type="OrthoDB" id="514320at2"/>
<feature type="chain" id="PRO_5011535520" evidence="2">
    <location>
        <begin position="26"/>
        <end position="545"/>
    </location>
</feature>
<dbReference type="STRING" id="504798.SAMN05421871_106308"/>
<protein>
    <submittedName>
        <fullName evidence="4">Uncharacterized conserved protein, contains LGFP repeats</fullName>
    </submittedName>
</protein>
<dbReference type="PANTHER" id="PTHR11022:SF41">
    <property type="entry name" value="PEPTIDOGLYCAN-RECOGNITION PROTEIN LC-RELATED"/>
    <property type="match status" value="1"/>
</dbReference>
<dbReference type="Gene3D" id="3.40.80.10">
    <property type="entry name" value="Peptidoglycan recognition protein-like"/>
    <property type="match status" value="1"/>
</dbReference>
<keyword evidence="5" id="KW-1185">Reference proteome</keyword>
<feature type="signal peptide" evidence="2">
    <location>
        <begin position="1"/>
        <end position="25"/>
    </location>
</feature>
<dbReference type="Pfam" id="PF01510">
    <property type="entry name" value="Amidase_2"/>
    <property type="match status" value="1"/>
</dbReference>
<keyword evidence="2" id="KW-0732">Signal</keyword>
<name>A0A1H0PK52_9PSEU</name>
<sequence>MKRVVSLSVLAIVAPLLVTIPGANAAQPTRAPKLPSIQTADLPASPPVKAKAATLAAKSGKTTAPGVREVAPDGGFSMVGLKWSGAAPEVMEVRWRTDGTWSDWQENEPAEGGRDGKPVVTTEPIWTGRADRVQVRATRAGADATDALTVVAVDPGESPNDSLIASVNAVPDRPTLVTRAQWGADESIMNWTPEYVDDIKGVTIHHTAQTNNYTCADSAAMVRSVYQFHTVAQGYGDIGYNVLVDKCGIFFEGRSGGQRYPVVAGHAYGFNRHTFGISIIGDHTTTPPTDVTLESVATMAAWKMGNGYIDPAGTITLTSGAGTDKAKYPIGKQATLPKIFGHRDVVFTECPGTTAYNKLDTIRARVTALMGDWQASPIHQKWQALGTTSIGPVYGVEQSEAGGGRSTEFKQGVSTIAYRSDVGAHLVSGAINAKFRELGGFAKLGYPTNDESGTTDGQGRFNHFTGNASIYYTPTTGAHAVLGPIRDTWNSLGAEKSFLGYPTTDEETIDGGRRANFQGGTVLISNSTGKITIYRKYTGTTAVRR</sequence>
<evidence type="ECO:0000313" key="5">
    <source>
        <dbReference type="Proteomes" id="UP000199651"/>
    </source>
</evidence>
<dbReference type="InterPro" id="IPR036505">
    <property type="entry name" value="Amidase/PGRP_sf"/>
</dbReference>
<accession>A0A1H0PK52</accession>
<gene>
    <name evidence="4" type="ORF">SAMN05192558_106144</name>
</gene>
<dbReference type="Pfam" id="PF08310">
    <property type="entry name" value="LGFP"/>
    <property type="match status" value="3"/>
</dbReference>
<dbReference type="GO" id="GO:0009253">
    <property type="term" value="P:peptidoglycan catabolic process"/>
    <property type="evidence" value="ECO:0007669"/>
    <property type="project" value="InterPro"/>
</dbReference>
<proteinExistence type="inferred from homology"/>
<evidence type="ECO:0000313" key="4">
    <source>
        <dbReference type="EMBL" id="SDP05035.1"/>
    </source>
</evidence>
<dbReference type="InterPro" id="IPR006619">
    <property type="entry name" value="PGRP_domain_met/bac"/>
</dbReference>
<dbReference type="CDD" id="cd06583">
    <property type="entry name" value="PGRP"/>
    <property type="match status" value="1"/>
</dbReference>
<dbReference type="InterPro" id="IPR013207">
    <property type="entry name" value="LGFP"/>
</dbReference>
<evidence type="ECO:0000259" key="3">
    <source>
        <dbReference type="SMART" id="SM00701"/>
    </source>
</evidence>
<dbReference type="GO" id="GO:0008270">
    <property type="term" value="F:zinc ion binding"/>
    <property type="evidence" value="ECO:0007669"/>
    <property type="project" value="InterPro"/>
</dbReference>
<dbReference type="EMBL" id="FNJB01000006">
    <property type="protein sequence ID" value="SDP05035.1"/>
    <property type="molecule type" value="Genomic_DNA"/>
</dbReference>
<dbReference type="Proteomes" id="UP000199651">
    <property type="component" value="Unassembled WGS sequence"/>
</dbReference>
<dbReference type="InterPro" id="IPR002502">
    <property type="entry name" value="Amidase_domain"/>
</dbReference>
<dbReference type="SUPFAM" id="SSF55846">
    <property type="entry name" value="N-acetylmuramoyl-L-alanine amidase-like"/>
    <property type="match status" value="1"/>
</dbReference>
<feature type="domain" description="Peptidoglycan recognition protein family" evidence="3">
    <location>
        <begin position="174"/>
        <end position="322"/>
    </location>
</feature>
<organism evidence="4 5">
    <name type="scientific">Actinokineospora alba</name>
    <dbReference type="NCBI Taxonomy" id="504798"/>
    <lineage>
        <taxon>Bacteria</taxon>
        <taxon>Bacillati</taxon>
        <taxon>Actinomycetota</taxon>
        <taxon>Actinomycetes</taxon>
        <taxon>Pseudonocardiales</taxon>
        <taxon>Pseudonocardiaceae</taxon>
        <taxon>Actinokineospora</taxon>
    </lineage>
</organism>
<dbReference type="GO" id="GO:0008745">
    <property type="term" value="F:N-acetylmuramoyl-L-alanine amidase activity"/>
    <property type="evidence" value="ECO:0007669"/>
    <property type="project" value="InterPro"/>
</dbReference>
<evidence type="ECO:0000256" key="2">
    <source>
        <dbReference type="SAM" id="SignalP"/>
    </source>
</evidence>
<comment type="similarity">
    <text evidence="1">Belongs to the N-acetylmuramoyl-L-alanine amidase 2 family.</text>
</comment>
<evidence type="ECO:0000256" key="1">
    <source>
        <dbReference type="ARBA" id="ARBA00007553"/>
    </source>
</evidence>
<dbReference type="InterPro" id="IPR015510">
    <property type="entry name" value="PGRP"/>
</dbReference>